<evidence type="ECO:0000313" key="3">
    <source>
        <dbReference type="Proteomes" id="UP001497382"/>
    </source>
</evidence>
<dbReference type="AlphaFoldDB" id="A0AAV2BTP3"/>
<keyword evidence="3" id="KW-1185">Reference proteome</keyword>
<organism evidence="2 3">
    <name type="scientific">Larinioides sclopetarius</name>
    <dbReference type="NCBI Taxonomy" id="280406"/>
    <lineage>
        <taxon>Eukaryota</taxon>
        <taxon>Metazoa</taxon>
        <taxon>Ecdysozoa</taxon>
        <taxon>Arthropoda</taxon>
        <taxon>Chelicerata</taxon>
        <taxon>Arachnida</taxon>
        <taxon>Araneae</taxon>
        <taxon>Araneomorphae</taxon>
        <taxon>Entelegynae</taxon>
        <taxon>Araneoidea</taxon>
        <taxon>Araneidae</taxon>
        <taxon>Larinioides</taxon>
    </lineage>
</organism>
<accession>A0AAV2BTP3</accession>
<dbReference type="Proteomes" id="UP001497382">
    <property type="component" value="Unassembled WGS sequence"/>
</dbReference>
<reference evidence="2 3" key="1">
    <citation type="submission" date="2024-04" db="EMBL/GenBank/DDBJ databases">
        <authorList>
            <person name="Rising A."/>
            <person name="Reimegard J."/>
            <person name="Sonavane S."/>
            <person name="Akerstrom W."/>
            <person name="Nylinder S."/>
            <person name="Hedman E."/>
            <person name="Kallberg Y."/>
        </authorList>
    </citation>
    <scope>NUCLEOTIDE SEQUENCE [LARGE SCALE GENOMIC DNA]</scope>
</reference>
<dbReference type="InterPro" id="IPR032387">
    <property type="entry name" value="ACAS_N"/>
</dbReference>
<gene>
    <name evidence="2" type="ORF">LARSCL_LOCUS21505</name>
</gene>
<comment type="caution">
    <text evidence="2">The sequence shown here is derived from an EMBL/GenBank/DDBJ whole genome shotgun (WGS) entry which is preliminary data.</text>
</comment>
<evidence type="ECO:0000259" key="1">
    <source>
        <dbReference type="Pfam" id="PF16177"/>
    </source>
</evidence>
<dbReference type="Gene3D" id="3.40.50.12780">
    <property type="entry name" value="N-terminal domain of ligase-like"/>
    <property type="match status" value="1"/>
</dbReference>
<dbReference type="PANTHER" id="PTHR42921:SF1">
    <property type="entry name" value="ACETOACETYL-COA SYNTHETASE"/>
    <property type="match status" value="1"/>
</dbReference>
<dbReference type="Pfam" id="PF16177">
    <property type="entry name" value="ACAS_N"/>
    <property type="match status" value="1"/>
</dbReference>
<name>A0AAV2BTP3_9ARAC</name>
<evidence type="ECO:0000313" key="2">
    <source>
        <dbReference type="EMBL" id="CAL1299681.1"/>
    </source>
</evidence>
<dbReference type="GO" id="GO:0030729">
    <property type="term" value="F:acetoacetate-CoA ligase activity"/>
    <property type="evidence" value="ECO:0007669"/>
    <property type="project" value="TreeGrafter"/>
</dbReference>
<feature type="domain" description="Acetyl-coenzyme A synthetase N-terminal" evidence="1">
    <location>
        <begin position="33"/>
        <end position="89"/>
    </location>
</feature>
<dbReference type="InterPro" id="IPR042099">
    <property type="entry name" value="ANL_N_sf"/>
</dbReference>
<sequence length="90" mass="11429">MPKIVYHPKYEETQLELFKKLVEKKYKLKFEDYWEFHEWSYKNYPEFWNCVWHFFDIVHSKPYSQVYDRKNGFDNMHWFTGAEINYSQNL</sequence>
<protein>
    <recommendedName>
        <fullName evidence="1">Acetyl-coenzyme A synthetase N-terminal domain-containing protein</fullName>
    </recommendedName>
</protein>
<feature type="non-terminal residue" evidence="2">
    <location>
        <position position="90"/>
    </location>
</feature>
<dbReference type="EMBL" id="CAXIEN010000513">
    <property type="protein sequence ID" value="CAL1299681.1"/>
    <property type="molecule type" value="Genomic_DNA"/>
</dbReference>
<proteinExistence type="predicted"/>
<dbReference type="PANTHER" id="PTHR42921">
    <property type="entry name" value="ACETOACETYL-COA SYNTHETASE"/>
    <property type="match status" value="1"/>
</dbReference>
<dbReference type="SUPFAM" id="SSF56801">
    <property type="entry name" value="Acetyl-CoA synthetase-like"/>
    <property type="match status" value="1"/>
</dbReference>